<dbReference type="SFLD" id="SFLDS00003">
    <property type="entry name" value="Haloacid_Dehalogenase"/>
    <property type="match status" value="1"/>
</dbReference>
<dbReference type="PANTHER" id="PTHR43434:SF13">
    <property type="entry name" value="PHOSPHOGLYCOLATE PHOSPHATASE"/>
    <property type="match status" value="1"/>
</dbReference>
<dbReference type="Gene3D" id="1.10.150.240">
    <property type="entry name" value="Putative phosphatase, domain 2"/>
    <property type="match status" value="1"/>
</dbReference>
<dbReference type="InterPro" id="IPR036412">
    <property type="entry name" value="HAD-like_sf"/>
</dbReference>
<dbReference type="OrthoDB" id="9792518at2"/>
<comment type="caution">
    <text evidence="1">The sequence shown here is derived from an EMBL/GenBank/DDBJ whole genome shotgun (WGS) entry which is preliminary data.</text>
</comment>
<dbReference type="InterPro" id="IPR050155">
    <property type="entry name" value="HAD-like_hydrolase_sf"/>
</dbReference>
<dbReference type="SFLD" id="SFLDG01129">
    <property type="entry name" value="C1.5:_HAD__Beta-PGM__Phosphata"/>
    <property type="match status" value="1"/>
</dbReference>
<sequence>MSVRLAIFDFDGTLADTYPLFSEVLNGLARKHGFREVSEAERPGLRRLSAQDVLRELQLPLWKVPAVMTDYRAIMQARIAEVRLFPGIEEVLHQMLDARVDVAVATSNSALNVQSVLGAPLMDRFLAVECGAALFGKAHRLKRVVKTTQVAKDQIIYIGDEIRDAVAAARAGVSFGAVAWGYTDLDALLSSSPRKVFRRSADMLTLSANAAAPT</sequence>
<dbReference type="InterPro" id="IPR023198">
    <property type="entry name" value="PGP-like_dom2"/>
</dbReference>
<dbReference type="AlphaFoldDB" id="A0A316EZI8"/>
<dbReference type="RefSeq" id="WP_109581032.1">
    <property type="nucleotide sequence ID" value="NZ_QGGT01000001.1"/>
</dbReference>
<keyword evidence="2" id="KW-1185">Reference proteome</keyword>
<protein>
    <submittedName>
        <fullName evidence="1">Phosphoglycolate phosphatase</fullName>
    </submittedName>
</protein>
<dbReference type="GO" id="GO:0005829">
    <property type="term" value="C:cytosol"/>
    <property type="evidence" value="ECO:0007669"/>
    <property type="project" value="TreeGrafter"/>
</dbReference>
<gene>
    <name evidence="1" type="ORF">C7419_1011177</name>
</gene>
<dbReference type="GO" id="GO:0008967">
    <property type="term" value="F:phosphoglycolate phosphatase activity"/>
    <property type="evidence" value="ECO:0007669"/>
    <property type="project" value="TreeGrafter"/>
</dbReference>
<dbReference type="Pfam" id="PF13419">
    <property type="entry name" value="HAD_2"/>
    <property type="match status" value="1"/>
</dbReference>
<dbReference type="SUPFAM" id="SSF56784">
    <property type="entry name" value="HAD-like"/>
    <property type="match status" value="1"/>
</dbReference>
<evidence type="ECO:0000313" key="1">
    <source>
        <dbReference type="EMBL" id="PWK37295.1"/>
    </source>
</evidence>
<dbReference type="GO" id="GO:0006281">
    <property type="term" value="P:DNA repair"/>
    <property type="evidence" value="ECO:0007669"/>
    <property type="project" value="TreeGrafter"/>
</dbReference>
<evidence type="ECO:0000313" key="2">
    <source>
        <dbReference type="Proteomes" id="UP000245754"/>
    </source>
</evidence>
<accession>A0A316EZI8</accession>
<reference evidence="1 2" key="1">
    <citation type="submission" date="2018-05" db="EMBL/GenBank/DDBJ databases">
        <title>Genomic Encyclopedia of Type Strains, Phase IV (KMG-V): Genome sequencing to study the core and pangenomes of soil and plant-associated prokaryotes.</title>
        <authorList>
            <person name="Whitman W."/>
        </authorList>
    </citation>
    <scope>NUCLEOTIDE SEQUENCE [LARGE SCALE GENOMIC DNA]</scope>
    <source>
        <strain evidence="1 2">SLV-132</strain>
    </source>
</reference>
<organism evidence="1 2">
    <name type="scientific">Cupriavidus plantarum</name>
    <dbReference type="NCBI Taxonomy" id="942865"/>
    <lineage>
        <taxon>Bacteria</taxon>
        <taxon>Pseudomonadati</taxon>
        <taxon>Pseudomonadota</taxon>
        <taxon>Betaproteobacteria</taxon>
        <taxon>Burkholderiales</taxon>
        <taxon>Burkholderiaceae</taxon>
        <taxon>Cupriavidus</taxon>
    </lineage>
</organism>
<dbReference type="Gene3D" id="3.40.50.1000">
    <property type="entry name" value="HAD superfamily/HAD-like"/>
    <property type="match status" value="1"/>
</dbReference>
<dbReference type="InterPro" id="IPR041492">
    <property type="entry name" value="HAD_2"/>
</dbReference>
<name>A0A316EZI8_9BURK</name>
<dbReference type="InterPro" id="IPR023214">
    <property type="entry name" value="HAD_sf"/>
</dbReference>
<dbReference type="EMBL" id="QGGT01000001">
    <property type="protein sequence ID" value="PWK37295.1"/>
    <property type="molecule type" value="Genomic_DNA"/>
</dbReference>
<dbReference type="PANTHER" id="PTHR43434">
    <property type="entry name" value="PHOSPHOGLYCOLATE PHOSPHATASE"/>
    <property type="match status" value="1"/>
</dbReference>
<proteinExistence type="predicted"/>
<dbReference type="Proteomes" id="UP000245754">
    <property type="component" value="Unassembled WGS sequence"/>
</dbReference>